<dbReference type="Gene3D" id="2.40.70.10">
    <property type="entry name" value="Acid Proteases"/>
    <property type="match status" value="2"/>
</dbReference>
<dbReference type="EC" id="3.4.23.20" evidence="6"/>
<dbReference type="EC" id="3.4.23.25" evidence="16"/>
<feature type="chain" id="PRO_5031304249" description="Aspartic endopeptidase PEP2" evidence="22">
    <location>
        <begin position="19"/>
        <end position="398"/>
    </location>
</feature>
<evidence type="ECO:0000256" key="20">
    <source>
        <dbReference type="PIRSR" id="PIRSR601461-2"/>
    </source>
</evidence>
<comment type="similarity">
    <text evidence="4 21">Belongs to the peptidase A1 family.</text>
</comment>
<dbReference type="RefSeq" id="XP_014536422.2">
    <property type="nucleotide sequence ID" value="XM_014680936.2"/>
</dbReference>
<evidence type="ECO:0000256" key="8">
    <source>
        <dbReference type="ARBA" id="ARBA00022670"/>
    </source>
</evidence>
<evidence type="ECO:0000256" key="13">
    <source>
        <dbReference type="ARBA" id="ARBA00023180"/>
    </source>
</evidence>
<gene>
    <name evidence="24" type="ORF">Pdw03_1837</name>
</gene>
<feature type="signal peptide" evidence="22">
    <location>
        <begin position="1"/>
        <end position="18"/>
    </location>
</feature>
<dbReference type="GO" id="GO:0006508">
    <property type="term" value="P:proteolysis"/>
    <property type="evidence" value="ECO:0007669"/>
    <property type="project" value="UniProtKB-KW"/>
</dbReference>
<feature type="active site" evidence="19">
    <location>
        <position position="103"/>
    </location>
</feature>
<keyword evidence="13" id="KW-0325">Glycoprotein</keyword>
<proteinExistence type="inferred from homology"/>
<evidence type="ECO:0000256" key="5">
    <source>
        <dbReference type="ARBA" id="ARBA00011245"/>
    </source>
</evidence>
<dbReference type="GO" id="GO:0000324">
    <property type="term" value="C:fungal-type vacuole"/>
    <property type="evidence" value="ECO:0007669"/>
    <property type="project" value="TreeGrafter"/>
</dbReference>
<dbReference type="InterPro" id="IPR021109">
    <property type="entry name" value="Peptidase_aspartic_dom_sf"/>
</dbReference>
<dbReference type="FunFam" id="2.40.70.10:FF:000036">
    <property type="entry name" value="Vacuolar aspartic protease"/>
    <property type="match status" value="1"/>
</dbReference>
<evidence type="ECO:0000256" key="7">
    <source>
        <dbReference type="ARBA" id="ARBA00022554"/>
    </source>
</evidence>
<accession>A0A7T7BP55</accession>
<organism evidence="24 25">
    <name type="scientific">Penicillium digitatum</name>
    <name type="common">Green mold</name>
    <dbReference type="NCBI Taxonomy" id="36651"/>
    <lineage>
        <taxon>Eukaryota</taxon>
        <taxon>Fungi</taxon>
        <taxon>Dikarya</taxon>
        <taxon>Ascomycota</taxon>
        <taxon>Pezizomycotina</taxon>
        <taxon>Eurotiomycetes</taxon>
        <taxon>Eurotiomycetidae</taxon>
        <taxon>Eurotiales</taxon>
        <taxon>Aspergillaceae</taxon>
        <taxon>Penicillium</taxon>
    </lineage>
</organism>
<keyword evidence="9 22" id="KW-0732">Signal</keyword>
<dbReference type="Pfam" id="PF00026">
    <property type="entry name" value="Asp"/>
    <property type="match status" value="1"/>
</dbReference>
<feature type="domain" description="Peptidase A1" evidence="23">
    <location>
        <begin position="85"/>
        <end position="395"/>
    </location>
</feature>
<dbReference type="InterPro" id="IPR001969">
    <property type="entry name" value="Aspartic_peptidase_AS"/>
</dbReference>
<comment type="function">
    <text evidence="15">Vacuolar aspartic endopeptidase which is probably also secreted and contributes to virulence.</text>
</comment>
<evidence type="ECO:0000256" key="4">
    <source>
        <dbReference type="ARBA" id="ARBA00007447"/>
    </source>
</evidence>
<dbReference type="AlphaFoldDB" id="A0A7T7BP55"/>
<comment type="subcellular location">
    <subcellularLocation>
        <location evidence="3">Vacuole lumen</location>
    </subcellularLocation>
</comment>
<comment type="subunit">
    <text evidence="5">Monomer.</text>
</comment>
<keyword evidence="7" id="KW-0926">Vacuole</keyword>
<dbReference type="InterPro" id="IPR001461">
    <property type="entry name" value="Aspartic_peptidase_A1"/>
</dbReference>
<evidence type="ECO:0000256" key="11">
    <source>
        <dbReference type="ARBA" id="ARBA00022801"/>
    </source>
</evidence>
<evidence type="ECO:0000256" key="22">
    <source>
        <dbReference type="SAM" id="SignalP"/>
    </source>
</evidence>
<evidence type="ECO:0000259" key="23">
    <source>
        <dbReference type="PROSITE" id="PS51767"/>
    </source>
</evidence>
<dbReference type="PRINTS" id="PR00792">
    <property type="entry name" value="PEPSIN"/>
</dbReference>
<keyword evidence="12 20" id="KW-1015">Disulfide bond</keyword>
<dbReference type="PANTHER" id="PTHR47966:SF51">
    <property type="entry name" value="BETA-SITE APP-CLEAVING ENZYME, ISOFORM A-RELATED"/>
    <property type="match status" value="1"/>
</dbReference>
<evidence type="ECO:0000256" key="10">
    <source>
        <dbReference type="ARBA" id="ARBA00022750"/>
    </source>
</evidence>
<evidence type="ECO:0000256" key="18">
    <source>
        <dbReference type="ARBA" id="ARBA00079734"/>
    </source>
</evidence>
<evidence type="ECO:0000256" key="16">
    <source>
        <dbReference type="ARBA" id="ARBA00067071"/>
    </source>
</evidence>
<dbReference type="GO" id="GO:0005775">
    <property type="term" value="C:vacuolar lumen"/>
    <property type="evidence" value="ECO:0007669"/>
    <property type="project" value="UniProtKB-SubCell"/>
</dbReference>
<evidence type="ECO:0000313" key="24">
    <source>
        <dbReference type="EMBL" id="QQK46939.1"/>
    </source>
</evidence>
<evidence type="ECO:0000256" key="17">
    <source>
        <dbReference type="ARBA" id="ARBA00079414"/>
    </source>
</evidence>
<reference evidence="24 25" key="1">
    <citation type="submission" date="2020-08" db="EMBL/GenBank/DDBJ databases">
        <title>The completed genome sequence of the pathogenic ascomycete fungus Penicillium digitatum.</title>
        <authorList>
            <person name="Wang M."/>
        </authorList>
    </citation>
    <scope>NUCLEOTIDE SEQUENCE [LARGE SCALE GENOMIC DNA]</scope>
    <source>
        <strain evidence="24 25">PdW03</strain>
    </source>
</reference>
<evidence type="ECO:0000256" key="12">
    <source>
        <dbReference type="ARBA" id="ARBA00023157"/>
    </source>
</evidence>
<feature type="active site" evidence="19">
    <location>
        <position position="287"/>
    </location>
</feature>
<evidence type="ECO:0000256" key="15">
    <source>
        <dbReference type="ARBA" id="ARBA00055395"/>
    </source>
</evidence>
<dbReference type="PANTHER" id="PTHR47966">
    <property type="entry name" value="BETA-SITE APP-CLEAVING ENZYME, ISOFORM A-RELATED"/>
    <property type="match status" value="1"/>
</dbReference>
<feature type="disulfide bond" evidence="20">
    <location>
        <begin position="321"/>
        <end position="354"/>
    </location>
</feature>
<dbReference type="KEGG" id="pdp:PDIP_29610"/>
<evidence type="ECO:0000256" key="9">
    <source>
        <dbReference type="ARBA" id="ARBA00022729"/>
    </source>
</evidence>
<comment type="function">
    <text evidence="2">Secreted aspartic endopeptidase that allows assimilation of proteinaceous substrates. The scissile peptide bond is attacked by a nucleophilic water molecule activated by two aspartic residues in the active site. Shows a broad primary substrate specificity. Favors hydrophobic residues at the P1 and P1' positions, but can also activate trypsinogen and hydrolyze the B chain of insulin between positions 'Gly-20' and 'Glu-21'.</text>
</comment>
<dbReference type="PROSITE" id="PS00141">
    <property type="entry name" value="ASP_PROTEASE"/>
    <property type="match status" value="2"/>
</dbReference>
<keyword evidence="11 21" id="KW-0378">Hydrolase</keyword>
<evidence type="ECO:0000256" key="6">
    <source>
        <dbReference type="ARBA" id="ARBA00013206"/>
    </source>
</evidence>
<dbReference type="GeneID" id="26231281"/>
<comment type="catalytic activity">
    <reaction evidence="14">
        <text>Hydrolysis of proteins with broad specificity for peptide bonds. Cleaves -Leu-Leu-|-Val-Tyr- bond in a synthetic substrate. Does not act on esters of Tyr or Arg.</text>
        <dbReference type="EC" id="3.4.23.25"/>
    </reaction>
</comment>
<sequence length="398" mass="43351">MKSFTLLTASALLGSAAAEVHRLKLNKVPLSEQLNTHNIDAHLHNLGQKYMGIRPEKHQDLFHDTSLNPASGHDVLVDNFLNAQYFSEITIGTPPQTFKVVLDTGSSNLWVPSSQCSSIACFLHSKYDSSSSSTYQKNGTDFEIRYGSGSLSGFVSRDTLQIGDLKVEGQDFAEATNEPGLAFAFGRFDGILGLGYDTISVNKMVPPFYQMIKQKLVDEPVFAFYLGDANKDGDNSVATFGGIDESHYTGELIKIPVRRKAYWEVELNSIALGNNVAELDDTGVILDTGTSLIALPSTMAELLNKEIGATKGFTGQYSVECDKRDSLPDLTFTLGGHNFTIGPHDYILEVQGSCISSFMGMDFPEPVGPLAILGDAFLRRWYSVYDVGNNAVGLAKAK</sequence>
<evidence type="ECO:0000313" key="25">
    <source>
        <dbReference type="Proteomes" id="UP000595662"/>
    </source>
</evidence>
<dbReference type="OMA" id="KYDHDAS"/>
<feature type="disulfide bond" evidence="20">
    <location>
        <begin position="116"/>
        <end position="121"/>
    </location>
</feature>
<name>A0A7T7BP55_PENDI</name>
<evidence type="ECO:0000256" key="21">
    <source>
        <dbReference type="RuleBase" id="RU000454"/>
    </source>
</evidence>
<evidence type="ECO:0000256" key="2">
    <source>
        <dbReference type="ARBA" id="ARBA00002983"/>
    </source>
</evidence>
<dbReference type="PROSITE" id="PS51767">
    <property type="entry name" value="PEPTIDASE_A1"/>
    <property type="match status" value="1"/>
</dbReference>
<protein>
    <recommendedName>
        <fullName evidence="18">Aspartic endopeptidase PEP2</fullName>
        <ecNumber evidence="6">3.4.23.20</ecNumber>
        <ecNumber evidence="16">3.4.23.25</ecNumber>
    </recommendedName>
    <alternativeName>
        <fullName evidence="17">Aspartic protease PEP2</fullName>
    </alternativeName>
</protein>
<comment type="catalytic activity">
    <reaction evidence="1">
        <text>Hydrolysis of proteins with broad specificity similar to that of pepsin A, preferring hydrophobic residues at P1 and P1', but also cleaving 20-Gly-|-Glu-21 in the B chain of insulin. Clots milk, and activates trypsinogen.</text>
        <dbReference type="EC" id="3.4.23.20"/>
    </reaction>
</comment>
<dbReference type="EMBL" id="CP060778">
    <property type="protein sequence ID" value="QQK46939.1"/>
    <property type="molecule type" value="Genomic_DNA"/>
</dbReference>
<evidence type="ECO:0000256" key="1">
    <source>
        <dbReference type="ARBA" id="ARBA00000043"/>
    </source>
</evidence>
<dbReference type="GO" id="GO:0004190">
    <property type="term" value="F:aspartic-type endopeptidase activity"/>
    <property type="evidence" value="ECO:0007669"/>
    <property type="project" value="UniProtKB-KW"/>
</dbReference>
<dbReference type="VEuPathDB" id="FungiDB:PDIP_29610"/>
<keyword evidence="10 21" id="KW-0064">Aspartyl protease</keyword>
<evidence type="ECO:0000256" key="3">
    <source>
        <dbReference type="ARBA" id="ARBA00004410"/>
    </source>
</evidence>
<keyword evidence="8 21" id="KW-0645">Protease</keyword>
<dbReference type="SUPFAM" id="SSF50630">
    <property type="entry name" value="Acid proteases"/>
    <property type="match status" value="1"/>
</dbReference>
<evidence type="ECO:0000256" key="19">
    <source>
        <dbReference type="PIRSR" id="PIRSR601461-1"/>
    </source>
</evidence>
<dbReference type="FunFam" id="2.40.70.10:FF:000002">
    <property type="entry name" value="Vacuolar aspartic proteinase"/>
    <property type="match status" value="1"/>
</dbReference>
<dbReference type="Proteomes" id="UP000595662">
    <property type="component" value="Chromosome 5"/>
</dbReference>
<dbReference type="InterPro" id="IPR033121">
    <property type="entry name" value="PEPTIDASE_A1"/>
</dbReference>
<evidence type="ECO:0000256" key="14">
    <source>
        <dbReference type="ARBA" id="ARBA00052037"/>
    </source>
</evidence>